<organism evidence="6 7">
    <name type="scientific">Vibrio splendidus</name>
    <dbReference type="NCBI Taxonomy" id="29497"/>
    <lineage>
        <taxon>Bacteria</taxon>
        <taxon>Pseudomonadati</taxon>
        <taxon>Pseudomonadota</taxon>
        <taxon>Gammaproteobacteria</taxon>
        <taxon>Vibrionales</taxon>
        <taxon>Vibrionaceae</taxon>
        <taxon>Vibrio</taxon>
    </lineage>
</organism>
<comment type="similarity">
    <text evidence="1">Belongs to the LysR transcriptional regulatory family.</text>
</comment>
<evidence type="ECO:0000259" key="5">
    <source>
        <dbReference type="PROSITE" id="PS50931"/>
    </source>
</evidence>
<dbReference type="Pfam" id="PF00126">
    <property type="entry name" value="HTH_1"/>
    <property type="match status" value="1"/>
</dbReference>
<dbReference type="FunFam" id="1.10.10.10:FF:000001">
    <property type="entry name" value="LysR family transcriptional regulator"/>
    <property type="match status" value="1"/>
</dbReference>
<evidence type="ECO:0000256" key="4">
    <source>
        <dbReference type="ARBA" id="ARBA00023163"/>
    </source>
</evidence>
<dbReference type="PROSITE" id="PS50931">
    <property type="entry name" value="HTH_LYSR"/>
    <property type="match status" value="1"/>
</dbReference>
<dbReference type="InterPro" id="IPR005119">
    <property type="entry name" value="LysR_subst-bd"/>
</dbReference>
<dbReference type="InterPro" id="IPR036390">
    <property type="entry name" value="WH_DNA-bd_sf"/>
</dbReference>
<dbReference type="PANTHER" id="PTHR30126">
    <property type="entry name" value="HTH-TYPE TRANSCRIPTIONAL REGULATOR"/>
    <property type="match status" value="1"/>
</dbReference>
<dbReference type="AlphaFoldDB" id="A0A2N7FJ44"/>
<reference evidence="7" key="1">
    <citation type="submission" date="2016-07" db="EMBL/GenBank/DDBJ databases">
        <title>Nontailed viruses are major unrecognized killers of bacteria in the ocean.</title>
        <authorList>
            <person name="Kauffman K."/>
            <person name="Hussain F."/>
            <person name="Yang J."/>
            <person name="Arevalo P."/>
            <person name="Brown J."/>
            <person name="Cutler M."/>
            <person name="Kelly L."/>
            <person name="Polz M.F."/>
        </authorList>
    </citation>
    <scope>NUCLEOTIDE SEQUENCE [LARGE SCALE GENOMIC DNA]</scope>
    <source>
        <strain evidence="7">10N.261.55.E11</strain>
    </source>
</reference>
<evidence type="ECO:0000313" key="6">
    <source>
        <dbReference type="EMBL" id="PMJ69332.1"/>
    </source>
</evidence>
<sequence length="294" mass="33874">MTSPSIEHLRYFIIVVEKGSFTAAARYLKRDRSSIGQAVSNLEIDLGFELFERNGRQLLLKPEGQALYNKARTLLHNYQSFCQFSTDLSAGLESEIVVGVDYFVSNSEIANLHHLITQQFPNLSVHWRQHSTFELDNLLDNGDVDINIRLFQNNNISDEYHLAHIDNLELVPLINANALPHKSGLVKHQDLRSTPLISFPGMDSVFRNDRFEKTHRVFSRECALQIVRTKESWTLGTLEEAFLYQQELSPIHLDTNHPFTLRRLLIWRHNQTMGKAKLWLIKNIPLILSKSAKS</sequence>
<name>A0A2N7FJ44_VIBSP</name>
<dbReference type="Gene3D" id="1.10.10.10">
    <property type="entry name" value="Winged helix-like DNA-binding domain superfamily/Winged helix DNA-binding domain"/>
    <property type="match status" value="1"/>
</dbReference>
<comment type="caution">
    <text evidence="6">The sequence shown here is derived from an EMBL/GenBank/DDBJ whole genome shotgun (WGS) entry which is preliminary data.</text>
</comment>
<proteinExistence type="inferred from homology"/>
<dbReference type="Pfam" id="PF03466">
    <property type="entry name" value="LysR_substrate"/>
    <property type="match status" value="1"/>
</dbReference>
<dbReference type="SUPFAM" id="SSF46785">
    <property type="entry name" value="Winged helix' DNA-binding domain"/>
    <property type="match status" value="1"/>
</dbReference>
<dbReference type="GO" id="GO:0003700">
    <property type="term" value="F:DNA-binding transcription factor activity"/>
    <property type="evidence" value="ECO:0007669"/>
    <property type="project" value="InterPro"/>
</dbReference>
<dbReference type="GO" id="GO:0000976">
    <property type="term" value="F:transcription cis-regulatory region binding"/>
    <property type="evidence" value="ECO:0007669"/>
    <property type="project" value="TreeGrafter"/>
</dbReference>
<evidence type="ECO:0000256" key="3">
    <source>
        <dbReference type="ARBA" id="ARBA00023125"/>
    </source>
</evidence>
<evidence type="ECO:0000313" key="7">
    <source>
        <dbReference type="Proteomes" id="UP000235330"/>
    </source>
</evidence>
<dbReference type="InterPro" id="IPR036388">
    <property type="entry name" value="WH-like_DNA-bd_sf"/>
</dbReference>
<dbReference type="EMBL" id="MCWU01000011">
    <property type="protein sequence ID" value="PMJ69332.1"/>
    <property type="molecule type" value="Genomic_DNA"/>
</dbReference>
<gene>
    <name evidence="6" type="ORF">BCU17_13410</name>
</gene>
<dbReference type="Gene3D" id="3.40.190.10">
    <property type="entry name" value="Periplasmic binding protein-like II"/>
    <property type="match status" value="2"/>
</dbReference>
<evidence type="ECO:0000256" key="2">
    <source>
        <dbReference type="ARBA" id="ARBA00023015"/>
    </source>
</evidence>
<feature type="domain" description="HTH lysR-type" evidence="5">
    <location>
        <begin position="4"/>
        <end position="61"/>
    </location>
</feature>
<dbReference type="PANTHER" id="PTHR30126:SF91">
    <property type="entry name" value="LYSR FAMILY TRANSCRIPTIONAL REGULATOR"/>
    <property type="match status" value="1"/>
</dbReference>
<accession>A0A2N7FJ44</accession>
<dbReference type="RefSeq" id="WP_102515579.1">
    <property type="nucleotide sequence ID" value="NZ_CAWNSM010000011.1"/>
</dbReference>
<keyword evidence="2" id="KW-0805">Transcription regulation</keyword>
<evidence type="ECO:0000256" key="1">
    <source>
        <dbReference type="ARBA" id="ARBA00009437"/>
    </source>
</evidence>
<dbReference type="Proteomes" id="UP000235330">
    <property type="component" value="Unassembled WGS sequence"/>
</dbReference>
<keyword evidence="4" id="KW-0804">Transcription</keyword>
<dbReference type="InterPro" id="IPR000847">
    <property type="entry name" value="LysR_HTH_N"/>
</dbReference>
<protein>
    <recommendedName>
        <fullName evidence="5">HTH lysR-type domain-containing protein</fullName>
    </recommendedName>
</protein>
<dbReference type="SUPFAM" id="SSF53850">
    <property type="entry name" value="Periplasmic binding protein-like II"/>
    <property type="match status" value="1"/>
</dbReference>
<keyword evidence="3" id="KW-0238">DNA-binding</keyword>